<comment type="caution">
    <text evidence="1">The sequence shown here is derived from an EMBL/GenBank/DDBJ whole genome shotgun (WGS) entry which is preliminary data.</text>
</comment>
<accession>A0A840B4J0</accession>
<dbReference type="RefSeq" id="WP_221204325.1">
    <property type="nucleotide sequence ID" value="NZ_JACIEA010000007.1"/>
</dbReference>
<keyword evidence="2" id="KW-1185">Reference proteome</keyword>
<feature type="non-terminal residue" evidence="1">
    <location>
        <position position="1"/>
    </location>
</feature>
<name>A0A840B4J0_9SPHN</name>
<gene>
    <name evidence="1" type="ORF">GGR91_002346</name>
</gene>
<dbReference type="Proteomes" id="UP000581447">
    <property type="component" value="Unassembled WGS sequence"/>
</dbReference>
<protein>
    <recommendedName>
        <fullName evidence="3">S-layer family protein</fullName>
    </recommendedName>
</protein>
<dbReference type="EMBL" id="JACIEA010000007">
    <property type="protein sequence ID" value="MBB3944077.1"/>
    <property type="molecule type" value="Genomic_DNA"/>
</dbReference>
<evidence type="ECO:0008006" key="3">
    <source>
        <dbReference type="Google" id="ProtNLM"/>
    </source>
</evidence>
<evidence type="ECO:0000313" key="2">
    <source>
        <dbReference type="Proteomes" id="UP000581447"/>
    </source>
</evidence>
<proteinExistence type="predicted"/>
<reference evidence="1 2" key="1">
    <citation type="submission" date="2020-08" db="EMBL/GenBank/DDBJ databases">
        <title>Genomic Encyclopedia of Type Strains, Phase IV (KMG-IV): sequencing the most valuable type-strain genomes for metagenomic binning, comparative biology and taxonomic classification.</title>
        <authorList>
            <person name="Goeker M."/>
        </authorList>
    </citation>
    <scope>NUCLEOTIDE SEQUENCE [LARGE SCALE GENOMIC DNA]</scope>
    <source>
        <strain evidence="1 2">DSM 29050</strain>
    </source>
</reference>
<feature type="non-terminal residue" evidence="1">
    <location>
        <position position="708"/>
    </location>
</feature>
<dbReference type="AlphaFoldDB" id="A0A840B4J0"/>
<organism evidence="1 2">
    <name type="scientific">Sphingorhabdus rigui</name>
    <dbReference type="NCBI Taxonomy" id="1282858"/>
    <lineage>
        <taxon>Bacteria</taxon>
        <taxon>Pseudomonadati</taxon>
        <taxon>Pseudomonadota</taxon>
        <taxon>Alphaproteobacteria</taxon>
        <taxon>Sphingomonadales</taxon>
        <taxon>Sphingomonadaceae</taxon>
        <taxon>Sphingorhabdus</taxon>
    </lineage>
</organism>
<evidence type="ECO:0000313" key="1">
    <source>
        <dbReference type="EMBL" id="MBB3944077.1"/>
    </source>
</evidence>
<sequence length="708" mass="68879">TGALGFTGSALTVNAAVTAGGAVTVVNAGTFTTSAAGDITAAGAFNQTGAGANSLAGDITLTLASAALSLAKAVTLTGNVVFGTTDGAITFTEVVDGAADNAQSLTLNAVTGDVTFAKAVGVVKKLGDTVANSTGTTKFQDVVLAKSVATNAGGFTELFGNVTTTGGAQTYADSKLKLKSDIVLTGTTVTVGTVEGETHALTVTGNAQLGTAGGSDTISGLTSLEVSGTAALDVASITSTGAQTYTGAVTLGQASVLTGAGIKFVSTLNGAKALTITDTATTTFGGAVGGTTRLTSLLVNGTGTTRISGGVVKTDGTQTYSNAVELRAATTLTGSMVSFLNTVLGDDGTNKFALNVVGNAILGDSISTTDAITGLASLDVTGTTLIETAALTSAGGQRFRGAVTVGAATTLTTTDNAVTFDAALSSSSTEQNSLTIAAGSGNILVQGPVGGSVAAEGFGDLIFNTTGTKTFGSTIQAVSLTTQGVGIVNLGGNVTTSAAQTYNSNVVLTSNVTLRGTNISIQGDVDSDATAARSLTIFATDFALSGGFGANRRLLNLAIDAANGISLNGAITTDGTQTYDGIVTLTGNTTLIGTDIALNRTVKSGNSASALTVTGSGVTTFAGTVGAGAASNALSSLTVNGAVTGTTLLNGGSVTTIGAQDFRNAVTLGGDTVLTTTNGDVSFGMTVNSSEALSRLSTPAALTVTAGS</sequence>